<keyword evidence="1" id="KW-0808">Transferase</keyword>
<dbReference type="EMBL" id="OU015584">
    <property type="protein sequence ID" value="CAG5081551.1"/>
    <property type="molecule type" value="Genomic_DNA"/>
</dbReference>
<evidence type="ECO:0000313" key="4">
    <source>
        <dbReference type="EMBL" id="CAG5081551.1"/>
    </source>
</evidence>
<keyword evidence="2" id="KW-0012">Acyltransferase</keyword>
<dbReference type="Proteomes" id="UP000683507">
    <property type="component" value="Chromosome"/>
</dbReference>
<dbReference type="InterPro" id="IPR050680">
    <property type="entry name" value="YpeA/RimI_acetyltransf"/>
</dbReference>
<dbReference type="KEGG" id="ptan:CRYO30217_01665"/>
<sequence length="146" mass="16611">MQEIKLFDAVNKPTEIEKEQIVDFLHTHLQEYGDDKKDIKKAIDYAVKEFSSFGGFIILLIDQGSILGAVVINKTGMGGYIPENILVYIATHNDHRGKGLGKTMMEKTIEFAKGDIALHVEHNNPAKHLYEKYGFTNPYLEMRLKK</sequence>
<keyword evidence="5" id="KW-1185">Reference proteome</keyword>
<dbReference type="RefSeq" id="WP_258541859.1">
    <property type="nucleotide sequence ID" value="NZ_OU015584.1"/>
</dbReference>
<gene>
    <name evidence="4" type="ORF">CRYO30217_01665</name>
</gene>
<reference evidence="4" key="1">
    <citation type="submission" date="2021-04" db="EMBL/GenBank/DDBJ databases">
        <authorList>
            <person name="Rodrigo-Torres L."/>
            <person name="Arahal R. D."/>
            <person name="Lucena T."/>
        </authorList>
    </citation>
    <scope>NUCLEOTIDE SEQUENCE</scope>
    <source>
        <strain evidence="4">AS29M-1</strain>
    </source>
</reference>
<dbReference type="PANTHER" id="PTHR43420:SF12">
    <property type="entry name" value="N-ACETYLTRANSFERASE DOMAIN-CONTAINING PROTEIN"/>
    <property type="match status" value="1"/>
</dbReference>
<dbReference type="Gene3D" id="3.40.630.30">
    <property type="match status" value="1"/>
</dbReference>
<name>A0A916JMG2_9FLAO</name>
<dbReference type="PROSITE" id="PS51186">
    <property type="entry name" value="GNAT"/>
    <property type="match status" value="1"/>
</dbReference>
<proteinExistence type="predicted"/>
<dbReference type="AlphaFoldDB" id="A0A916JMG2"/>
<feature type="domain" description="N-acetyltransferase" evidence="3">
    <location>
        <begin position="8"/>
        <end position="146"/>
    </location>
</feature>
<evidence type="ECO:0000313" key="5">
    <source>
        <dbReference type="Proteomes" id="UP000683507"/>
    </source>
</evidence>
<evidence type="ECO:0000259" key="3">
    <source>
        <dbReference type="PROSITE" id="PS51186"/>
    </source>
</evidence>
<dbReference type="InterPro" id="IPR016181">
    <property type="entry name" value="Acyl_CoA_acyltransferase"/>
</dbReference>
<accession>A0A916JMG2</accession>
<dbReference type="Pfam" id="PF13508">
    <property type="entry name" value="Acetyltransf_7"/>
    <property type="match status" value="1"/>
</dbReference>
<dbReference type="InterPro" id="IPR000182">
    <property type="entry name" value="GNAT_dom"/>
</dbReference>
<dbReference type="CDD" id="cd04301">
    <property type="entry name" value="NAT_SF"/>
    <property type="match status" value="1"/>
</dbReference>
<organism evidence="4 5">
    <name type="scientific">Parvicella tangerina</name>
    <dbReference type="NCBI Taxonomy" id="2829795"/>
    <lineage>
        <taxon>Bacteria</taxon>
        <taxon>Pseudomonadati</taxon>
        <taxon>Bacteroidota</taxon>
        <taxon>Flavobacteriia</taxon>
        <taxon>Flavobacteriales</taxon>
        <taxon>Parvicellaceae</taxon>
        <taxon>Parvicella</taxon>
    </lineage>
</organism>
<dbReference type="GO" id="GO:0016747">
    <property type="term" value="F:acyltransferase activity, transferring groups other than amino-acyl groups"/>
    <property type="evidence" value="ECO:0007669"/>
    <property type="project" value="InterPro"/>
</dbReference>
<dbReference type="SUPFAM" id="SSF55729">
    <property type="entry name" value="Acyl-CoA N-acyltransferases (Nat)"/>
    <property type="match status" value="1"/>
</dbReference>
<evidence type="ECO:0000256" key="1">
    <source>
        <dbReference type="ARBA" id="ARBA00022679"/>
    </source>
</evidence>
<protein>
    <recommendedName>
        <fullName evidence="3">N-acetyltransferase domain-containing protein</fullName>
    </recommendedName>
</protein>
<dbReference type="PANTHER" id="PTHR43420">
    <property type="entry name" value="ACETYLTRANSFERASE"/>
    <property type="match status" value="1"/>
</dbReference>
<evidence type="ECO:0000256" key="2">
    <source>
        <dbReference type="ARBA" id="ARBA00023315"/>
    </source>
</evidence>